<keyword evidence="10" id="KW-0594">Phospholipid biosynthesis</keyword>
<keyword evidence="6 14" id="KW-0812">Transmembrane</keyword>
<dbReference type="AlphaFoldDB" id="A0AAD9MH34"/>
<feature type="region of interest" description="Disordered" evidence="13">
    <location>
        <begin position="1"/>
        <end position="33"/>
    </location>
</feature>
<proteinExistence type="inferred from homology"/>
<comment type="caution">
    <text evidence="15">The sequence shown here is derived from an EMBL/GenBank/DDBJ whole genome shotgun (WGS) entry which is preliminary data.</text>
</comment>
<feature type="transmembrane region" description="Helical" evidence="14">
    <location>
        <begin position="162"/>
        <end position="182"/>
    </location>
</feature>
<feature type="transmembrane region" description="Helical" evidence="14">
    <location>
        <begin position="113"/>
        <end position="130"/>
    </location>
</feature>
<organism evidence="15 16">
    <name type="scientific">Prototheca wickerhamii</name>
    <dbReference type="NCBI Taxonomy" id="3111"/>
    <lineage>
        <taxon>Eukaryota</taxon>
        <taxon>Viridiplantae</taxon>
        <taxon>Chlorophyta</taxon>
        <taxon>core chlorophytes</taxon>
        <taxon>Trebouxiophyceae</taxon>
        <taxon>Chlorellales</taxon>
        <taxon>Chlorellaceae</taxon>
        <taxon>Prototheca</taxon>
    </lineage>
</organism>
<dbReference type="GO" id="GO:0006656">
    <property type="term" value="P:phosphatidylcholine biosynthetic process"/>
    <property type="evidence" value="ECO:0007669"/>
    <property type="project" value="TreeGrafter"/>
</dbReference>
<dbReference type="InterPro" id="IPR021261">
    <property type="entry name" value="GPCAT"/>
</dbReference>
<keyword evidence="8" id="KW-0443">Lipid metabolism</keyword>
<evidence type="ECO:0000256" key="12">
    <source>
        <dbReference type="ARBA" id="ARBA00023315"/>
    </source>
</evidence>
<evidence type="ECO:0000256" key="6">
    <source>
        <dbReference type="ARBA" id="ARBA00022692"/>
    </source>
</evidence>
<protein>
    <recommendedName>
        <fullName evidence="3">Glycerophosphocholine acyltransferase 1</fullName>
    </recommendedName>
</protein>
<evidence type="ECO:0000256" key="14">
    <source>
        <dbReference type="SAM" id="Phobius"/>
    </source>
</evidence>
<evidence type="ECO:0000256" key="13">
    <source>
        <dbReference type="SAM" id="MobiDB-lite"/>
    </source>
</evidence>
<evidence type="ECO:0000256" key="8">
    <source>
        <dbReference type="ARBA" id="ARBA00023098"/>
    </source>
</evidence>
<comment type="subcellular location">
    <subcellularLocation>
        <location evidence="1">Membrane</location>
        <topology evidence="1">Multi-pass membrane protein</topology>
    </subcellularLocation>
</comment>
<dbReference type="GO" id="GO:0016746">
    <property type="term" value="F:acyltransferase activity"/>
    <property type="evidence" value="ECO:0007669"/>
    <property type="project" value="UniProtKB-KW"/>
</dbReference>
<dbReference type="Proteomes" id="UP001255856">
    <property type="component" value="Unassembled WGS sequence"/>
</dbReference>
<keyword evidence="4" id="KW-0444">Lipid biosynthesis</keyword>
<sequence>MNGVPEASAATEANGEPTVREFPQSAGLAPSPRCRAEQEAALATAVGHLSRQDVADVLQRQGTGSDDGDWDYELEHYDQINLKRLIHAEVKDALRKVIAKQKSPGNTLMRDKLTFAVVSVDLYFTAYWLGSWPESFWQLYIAKAAVLFLIRWVVYRYKRWHYYLFDLCYAAQVVLMLQLWLFPTNIPWIKARRMTFGLNLGPLVWSIIAFRNSLVYHSLDKMTSHFLHWTPACVSYAARWHPPPQLRDHLASSSAARLEWESGGFWDFFLLPLLPYLLWALLYYLKVFVISSGRIEQRGYVTLFKFATASRKSLFGSVVLRFPPRFQPLVYMSMHVALGAATLLFTALWWKYKIACEIFLVAQFGASAWSGATFYFDVFSRRYIAGLSANSAKNSAVDLRRQGSVDSAE</sequence>
<evidence type="ECO:0000256" key="10">
    <source>
        <dbReference type="ARBA" id="ARBA00023209"/>
    </source>
</evidence>
<evidence type="ECO:0000256" key="4">
    <source>
        <dbReference type="ARBA" id="ARBA00022516"/>
    </source>
</evidence>
<feature type="transmembrane region" description="Helical" evidence="14">
    <location>
        <begin position="263"/>
        <end position="285"/>
    </location>
</feature>
<evidence type="ECO:0000313" key="16">
    <source>
        <dbReference type="Proteomes" id="UP001255856"/>
    </source>
</evidence>
<evidence type="ECO:0000313" key="15">
    <source>
        <dbReference type="EMBL" id="KAK2077924.1"/>
    </source>
</evidence>
<reference evidence="15" key="1">
    <citation type="submission" date="2021-01" db="EMBL/GenBank/DDBJ databases">
        <authorList>
            <person name="Eckstrom K.M.E."/>
        </authorList>
    </citation>
    <scope>NUCLEOTIDE SEQUENCE</scope>
    <source>
        <strain evidence="15">UVCC 0001</strain>
    </source>
</reference>
<evidence type="ECO:0000256" key="11">
    <source>
        <dbReference type="ARBA" id="ARBA00023264"/>
    </source>
</evidence>
<keyword evidence="7 14" id="KW-1133">Transmembrane helix</keyword>
<dbReference type="Pfam" id="PF10998">
    <property type="entry name" value="DUF2838"/>
    <property type="match status" value="1"/>
</dbReference>
<keyword evidence="16" id="KW-1185">Reference proteome</keyword>
<gene>
    <name evidence="15" type="ORF">QBZ16_003792</name>
</gene>
<name>A0AAD9MH34_PROWI</name>
<evidence type="ECO:0000256" key="1">
    <source>
        <dbReference type="ARBA" id="ARBA00004141"/>
    </source>
</evidence>
<evidence type="ECO:0000256" key="9">
    <source>
        <dbReference type="ARBA" id="ARBA00023136"/>
    </source>
</evidence>
<feature type="transmembrane region" description="Helical" evidence="14">
    <location>
        <begin position="358"/>
        <end position="376"/>
    </location>
</feature>
<feature type="transmembrane region" description="Helical" evidence="14">
    <location>
        <begin position="329"/>
        <end position="352"/>
    </location>
</feature>
<evidence type="ECO:0000256" key="7">
    <source>
        <dbReference type="ARBA" id="ARBA00022989"/>
    </source>
</evidence>
<keyword evidence="9 14" id="KW-0472">Membrane</keyword>
<comment type="similarity">
    <text evidence="2">Belongs to the GPC1 family.</text>
</comment>
<evidence type="ECO:0000256" key="3">
    <source>
        <dbReference type="ARBA" id="ARBA00019082"/>
    </source>
</evidence>
<keyword evidence="11" id="KW-1208">Phospholipid metabolism</keyword>
<evidence type="ECO:0000256" key="5">
    <source>
        <dbReference type="ARBA" id="ARBA00022679"/>
    </source>
</evidence>
<keyword evidence="5" id="KW-0808">Transferase</keyword>
<dbReference type="PANTHER" id="PTHR31201">
    <property type="entry name" value="OS01G0585100 PROTEIN"/>
    <property type="match status" value="1"/>
</dbReference>
<feature type="transmembrane region" description="Helical" evidence="14">
    <location>
        <begin position="136"/>
        <end position="155"/>
    </location>
</feature>
<evidence type="ECO:0000256" key="2">
    <source>
        <dbReference type="ARBA" id="ARBA00006675"/>
    </source>
</evidence>
<dbReference type="GO" id="GO:0016020">
    <property type="term" value="C:membrane"/>
    <property type="evidence" value="ECO:0007669"/>
    <property type="project" value="UniProtKB-SubCell"/>
</dbReference>
<accession>A0AAD9MH34</accession>
<keyword evidence="12" id="KW-0012">Acyltransferase</keyword>
<dbReference type="EMBL" id="JASFZW010000005">
    <property type="protein sequence ID" value="KAK2077924.1"/>
    <property type="molecule type" value="Genomic_DNA"/>
</dbReference>
<dbReference type="PANTHER" id="PTHR31201:SF1">
    <property type="entry name" value="GLYCEROPHOSPHOCHOLINE ACYLTRANSFERASE 1"/>
    <property type="match status" value="1"/>
</dbReference>